<protein>
    <submittedName>
        <fullName evidence="1">Unannotated protein</fullName>
    </submittedName>
</protein>
<evidence type="ECO:0000313" key="1">
    <source>
        <dbReference type="EMBL" id="CAB4774733.1"/>
    </source>
</evidence>
<proteinExistence type="predicted"/>
<sequence length="80" mass="8854">MTGRADQPTHFSAGQSREIGELLSAGVAMLQCEDAYHVGLLTHHHDSDEVKELGELRRAARHRFHQILNAVGDTFDTLTS</sequence>
<dbReference type="EMBL" id="CAFAAB010000006">
    <property type="protein sequence ID" value="CAB4774733.1"/>
    <property type="molecule type" value="Genomic_DNA"/>
</dbReference>
<accession>A0A6J6VUZ1</accession>
<organism evidence="1">
    <name type="scientific">freshwater metagenome</name>
    <dbReference type="NCBI Taxonomy" id="449393"/>
    <lineage>
        <taxon>unclassified sequences</taxon>
        <taxon>metagenomes</taxon>
        <taxon>ecological metagenomes</taxon>
    </lineage>
</organism>
<reference evidence="1" key="1">
    <citation type="submission" date="2020-05" db="EMBL/GenBank/DDBJ databases">
        <authorList>
            <person name="Chiriac C."/>
            <person name="Salcher M."/>
            <person name="Ghai R."/>
            <person name="Kavagutti S V."/>
        </authorList>
    </citation>
    <scope>NUCLEOTIDE SEQUENCE</scope>
</reference>
<name>A0A6J6VUZ1_9ZZZZ</name>
<dbReference type="AlphaFoldDB" id="A0A6J6VUZ1"/>
<gene>
    <name evidence="1" type="ORF">UFOPK2958_00119</name>
</gene>